<evidence type="ECO:0000256" key="1">
    <source>
        <dbReference type="ARBA" id="ARBA00022737"/>
    </source>
</evidence>
<dbReference type="OrthoDB" id="342730at2759"/>
<keyword evidence="1" id="KW-0677">Repeat</keyword>
<organism evidence="3 4">
    <name type="scientific">Branchiostoma floridae</name>
    <name type="common">Florida lancelet</name>
    <name type="synonym">Amphioxus</name>
    <dbReference type="NCBI Taxonomy" id="7739"/>
    <lineage>
        <taxon>Eukaryota</taxon>
        <taxon>Metazoa</taxon>
        <taxon>Chordata</taxon>
        <taxon>Cephalochordata</taxon>
        <taxon>Leptocardii</taxon>
        <taxon>Amphioxiformes</taxon>
        <taxon>Branchiostomatidae</taxon>
        <taxon>Branchiostoma</taxon>
    </lineage>
</organism>
<dbReference type="PROSITE" id="PS51125">
    <property type="entry name" value="NHL"/>
    <property type="match status" value="6"/>
</dbReference>
<accession>A0A9J7HF34</accession>
<gene>
    <name evidence="4" type="primary">LOC118403791</name>
</gene>
<feature type="repeat" description="NHL" evidence="2">
    <location>
        <begin position="345"/>
        <end position="373"/>
    </location>
</feature>
<dbReference type="GeneID" id="118403791"/>
<evidence type="ECO:0000256" key="2">
    <source>
        <dbReference type="PROSITE-ProRule" id="PRU00504"/>
    </source>
</evidence>
<dbReference type="GO" id="GO:0043161">
    <property type="term" value="P:proteasome-mediated ubiquitin-dependent protein catabolic process"/>
    <property type="evidence" value="ECO:0000318"/>
    <property type="project" value="GO_Central"/>
</dbReference>
<dbReference type="AlphaFoldDB" id="A0A9J7HF34"/>
<dbReference type="GO" id="GO:0061630">
    <property type="term" value="F:ubiquitin protein ligase activity"/>
    <property type="evidence" value="ECO:0000318"/>
    <property type="project" value="GO_Central"/>
</dbReference>
<dbReference type="FunFam" id="2.120.10.30:FF:000192">
    <property type="entry name" value="Uncharacterized protein"/>
    <property type="match status" value="1"/>
</dbReference>
<dbReference type="SUPFAM" id="SSF101898">
    <property type="entry name" value="NHL repeat"/>
    <property type="match status" value="1"/>
</dbReference>
<feature type="repeat" description="NHL" evidence="2">
    <location>
        <begin position="11"/>
        <end position="51"/>
    </location>
</feature>
<dbReference type="PANTHER" id="PTHR24104:SF50">
    <property type="entry name" value="SMP-30_GLUCONOLACTONASE_LRE-LIKE REGION DOMAIN-CONTAINING PROTEIN"/>
    <property type="match status" value="1"/>
</dbReference>
<reference evidence="4" key="2">
    <citation type="submission" date="2025-08" db="UniProtKB">
        <authorList>
            <consortium name="RefSeq"/>
        </authorList>
    </citation>
    <scope>IDENTIFICATION</scope>
    <source>
        <strain evidence="4">S238N-H82</strain>
        <tissue evidence="4">Testes</tissue>
    </source>
</reference>
<feature type="repeat" description="NHL" evidence="2">
    <location>
        <begin position="197"/>
        <end position="240"/>
    </location>
</feature>
<dbReference type="PANTHER" id="PTHR24104">
    <property type="entry name" value="E3 UBIQUITIN-PROTEIN LIGASE NHLRC1-RELATED"/>
    <property type="match status" value="1"/>
</dbReference>
<feature type="repeat" description="NHL" evidence="2">
    <location>
        <begin position="491"/>
        <end position="518"/>
    </location>
</feature>
<dbReference type="InterPro" id="IPR011042">
    <property type="entry name" value="6-blade_b-propeller_TolB-like"/>
</dbReference>
<dbReference type="RefSeq" id="XP_035658481.1">
    <property type="nucleotide sequence ID" value="XM_035802588.1"/>
</dbReference>
<dbReference type="SUPFAM" id="SSF63829">
    <property type="entry name" value="Calcium-dependent phosphotriesterase"/>
    <property type="match status" value="2"/>
</dbReference>
<feature type="repeat" description="NHL" evidence="2">
    <location>
        <begin position="634"/>
        <end position="677"/>
    </location>
</feature>
<dbReference type="InterPro" id="IPR001258">
    <property type="entry name" value="NHL_repeat"/>
</dbReference>
<dbReference type="KEGG" id="bfo:118403791"/>
<dbReference type="InterPro" id="IPR050952">
    <property type="entry name" value="TRIM-NHL_E3_ligases"/>
</dbReference>
<sequence length="833" mass="91831">MAAYQPEKVTFGGVGSGEGQFLGPFGVTVSDEGEIFVADRGNLRIQVFTLQGKFVRHFPTVVSGEQKLKPHDVATDREGNLWVVGHTESAEFAVHYNKQGRVRGKFDLQKTMWSRGVTVDTKRNHILITQTMEDRNNRSRHGEVLVFMPDGTLVRTVGQGEKMKHPQYNTVGGEGNILVSDIENHCVYVYNEGGQFLFKFGGKGSGDGQLSHPRGICTDRAGNIIVADWVNRRVEMFDKTGRFLKHITKNIRWPHGVAMATHGQLVVANVTNQTVSIFHNSCCEVLQQQTTLSGEFLPSAPIPVASAPIPEAPAPIQAAPAPIPEASAPVQMAPASIPAAPEVIFPLGVAVSDEGEIFVADCQNKRILVLTLQGTFVRQFPTVVARGLKIDPHGVAIDGEGNLWVVGHPWVVGRADLCGFAVQYNKQGKVLRKFDIQKTLGFKGLAVDTRRNHILITESIGLFNQLGVVLVFRPDGTLVRTVGQQKGMWDPQYITVDGEGNILVSDCENRCIYVYNEDGEFLFKFGSYGSGEGQLDRPHGICTDRAGNIIVADGGNHRVEMFDKNGKFLKHITAGMNNKPWAVAMATRWKLVVTHVGNKFLSHCILASGNFAAGGLGHCHNNQRRGGLWFHDQGITFGTWGTGRGEFMYPSNVTVSDEGEIFVADRGNHRIQVFTLQGEFVRLSPTVVSGKGTMDPHDVAMDGEGNLWVVGYTKFDEFAIQYTKQGRMLRKFNLLKTWENRGVAVDTRRNHILITQITGDWNKPNGEVLVFRPDGTFVRTVGQQQGMKVPWNISVDEEGNILVSDWTTTVSMCTRRMESFCSGSEAREVVTVS</sequence>
<dbReference type="FunFam" id="2.120.10.30:FF:000064">
    <property type="entry name" value="Uncharacterized protein"/>
    <property type="match status" value="1"/>
</dbReference>
<dbReference type="Proteomes" id="UP000001554">
    <property type="component" value="Chromosome 16"/>
</dbReference>
<dbReference type="Gene3D" id="2.120.10.30">
    <property type="entry name" value="TolB, C-terminal domain"/>
    <property type="match status" value="5"/>
</dbReference>
<proteinExistence type="predicted"/>
<dbReference type="Pfam" id="PF01436">
    <property type="entry name" value="NHL"/>
    <property type="match status" value="4"/>
</dbReference>
<dbReference type="CDD" id="cd05819">
    <property type="entry name" value="NHL"/>
    <property type="match status" value="1"/>
</dbReference>
<dbReference type="FunFam" id="2.40.10.500:FF:000001">
    <property type="entry name" value="tripartite motif-containing protein 3-like"/>
    <property type="match status" value="1"/>
</dbReference>
<protein>
    <submittedName>
        <fullName evidence="4">Uncharacterized protein LOC118403791</fullName>
    </submittedName>
</protein>
<reference evidence="3" key="1">
    <citation type="journal article" date="2020" name="Nat. Ecol. Evol.">
        <title>Deeply conserved synteny resolves early events in vertebrate evolution.</title>
        <authorList>
            <person name="Simakov O."/>
            <person name="Marletaz F."/>
            <person name="Yue J.X."/>
            <person name="O'Connell B."/>
            <person name="Jenkins J."/>
            <person name="Brandt A."/>
            <person name="Calef R."/>
            <person name="Tung C.H."/>
            <person name="Huang T.K."/>
            <person name="Schmutz J."/>
            <person name="Satoh N."/>
            <person name="Yu J.K."/>
            <person name="Putnam N.H."/>
            <person name="Green R.E."/>
            <person name="Rokhsar D.S."/>
        </authorList>
    </citation>
    <scope>NUCLEOTIDE SEQUENCE [LARGE SCALE GENOMIC DNA]</scope>
    <source>
        <strain evidence="3">S238N-H82</strain>
    </source>
</reference>
<name>A0A9J7HF34_BRAFL</name>
<evidence type="ECO:0000313" key="3">
    <source>
        <dbReference type="Proteomes" id="UP000001554"/>
    </source>
</evidence>
<evidence type="ECO:0000313" key="4">
    <source>
        <dbReference type="RefSeq" id="XP_035658481.1"/>
    </source>
</evidence>
<keyword evidence="3" id="KW-1185">Reference proteome</keyword>
<dbReference type="GO" id="GO:0000209">
    <property type="term" value="P:protein polyubiquitination"/>
    <property type="evidence" value="ECO:0000318"/>
    <property type="project" value="GO_Central"/>
</dbReference>
<feature type="repeat" description="NHL" evidence="2">
    <location>
        <begin position="522"/>
        <end position="565"/>
    </location>
</feature>